<dbReference type="EMBL" id="UINC01037150">
    <property type="protein sequence ID" value="SVB32211.1"/>
    <property type="molecule type" value="Genomic_DNA"/>
</dbReference>
<proteinExistence type="predicted"/>
<accession>A0A382D3C5</accession>
<dbReference type="AlphaFoldDB" id="A0A382D3C5"/>
<protein>
    <submittedName>
        <fullName evidence="1">Uncharacterized protein</fullName>
    </submittedName>
</protein>
<reference evidence="1" key="1">
    <citation type="submission" date="2018-05" db="EMBL/GenBank/DDBJ databases">
        <authorList>
            <person name="Lanie J.A."/>
            <person name="Ng W.-L."/>
            <person name="Kazmierczak K.M."/>
            <person name="Andrzejewski T.M."/>
            <person name="Davidsen T.M."/>
            <person name="Wayne K.J."/>
            <person name="Tettelin H."/>
            <person name="Glass J.I."/>
            <person name="Rusch D."/>
            <person name="Podicherti R."/>
            <person name="Tsui H.-C.T."/>
            <person name="Winkler M.E."/>
        </authorList>
    </citation>
    <scope>NUCLEOTIDE SEQUENCE</scope>
</reference>
<sequence>MRFALPAPTGVVTAAALTTARPGLTHTQLLNSWYEPSARPGLAHTHAF</sequence>
<organism evidence="1">
    <name type="scientific">marine metagenome</name>
    <dbReference type="NCBI Taxonomy" id="408172"/>
    <lineage>
        <taxon>unclassified sequences</taxon>
        <taxon>metagenomes</taxon>
        <taxon>ecological metagenomes</taxon>
    </lineage>
</organism>
<gene>
    <name evidence="1" type="ORF">METZ01_LOCUS185065</name>
</gene>
<evidence type="ECO:0000313" key="1">
    <source>
        <dbReference type="EMBL" id="SVB32211.1"/>
    </source>
</evidence>
<name>A0A382D3C5_9ZZZZ</name>